<keyword evidence="3" id="KW-1185">Reference proteome</keyword>
<dbReference type="EMBL" id="JAUUTY010000002">
    <property type="protein sequence ID" value="KAK1678882.1"/>
    <property type="molecule type" value="Genomic_DNA"/>
</dbReference>
<name>A0AAD8TBL7_LOLMU</name>
<proteinExistence type="predicted"/>
<reference evidence="2" key="1">
    <citation type="submission" date="2023-07" db="EMBL/GenBank/DDBJ databases">
        <title>A chromosome-level genome assembly of Lolium multiflorum.</title>
        <authorList>
            <person name="Chen Y."/>
            <person name="Copetti D."/>
            <person name="Kolliker R."/>
            <person name="Studer B."/>
        </authorList>
    </citation>
    <scope>NUCLEOTIDE SEQUENCE</scope>
    <source>
        <strain evidence="2">02402/16</strain>
        <tissue evidence="2">Leaf</tissue>
    </source>
</reference>
<accession>A0AAD8TBL7</accession>
<comment type="caution">
    <text evidence="2">The sequence shown here is derived from an EMBL/GenBank/DDBJ whole genome shotgun (WGS) entry which is preliminary data.</text>
</comment>
<evidence type="ECO:0000313" key="3">
    <source>
        <dbReference type="Proteomes" id="UP001231189"/>
    </source>
</evidence>
<sequence length="143" mass="16211">MLRSASSTDAELAALRARQRAERDSRSIVRRLRQHQVETASTLGMMQDRIEAMNLVQMQMAPMMQKMQGSLERLVPEEGIPITTTSPNPSNGHTLYTPPTRAKHHPFTHSRRFYTKSHPTHHKFRTFSTKTGSVRTGAAPYPT</sequence>
<protein>
    <submittedName>
        <fullName evidence="2">Uncharacterized protein</fullName>
    </submittedName>
</protein>
<feature type="compositionally biased region" description="Polar residues" evidence="1">
    <location>
        <begin position="82"/>
        <end position="94"/>
    </location>
</feature>
<evidence type="ECO:0000256" key="1">
    <source>
        <dbReference type="SAM" id="MobiDB-lite"/>
    </source>
</evidence>
<gene>
    <name evidence="2" type="ORF">QYE76_039730</name>
</gene>
<dbReference type="Proteomes" id="UP001231189">
    <property type="component" value="Unassembled WGS sequence"/>
</dbReference>
<organism evidence="2 3">
    <name type="scientific">Lolium multiflorum</name>
    <name type="common">Italian ryegrass</name>
    <name type="synonym">Lolium perenne subsp. multiflorum</name>
    <dbReference type="NCBI Taxonomy" id="4521"/>
    <lineage>
        <taxon>Eukaryota</taxon>
        <taxon>Viridiplantae</taxon>
        <taxon>Streptophyta</taxon>
        <taxon>Embryophyta</taxon>
        <taxon>Tracheophyta</taxon>
        <taxon>Spermatophyta</taxon>
        <taxon>Magnoliopsida</taxon>
        <taxon>Liliopsida</taxon>
        <taxon>Poales</taxon>
        <taxon>Poaceae</taxon>
        <taxon>BOP clade</taxon>
        <taxon>Pooideae</taxon>
        <taxon>Poodae</taxon>
        <taxon>Poeae</taxon>
        <taxon>Poeae Chloroplast Group 2 (Poeae type)</taxon>
        <taxon>Loliodinae</taxon>
        <taxon>Loliinae</taxon>
        <taxon>Lolium</taxon>
    </lineage>
</organism>
<evidence type="ECO:0000313" key="2">
    <source>
        <dbReference type="EMBL" id="KAK1678882.1"/>
    </source>
</evidence>
<dbReference type="AlphaFoldDB" id="A0AAD8TBL7"/>
<feature type="region of interest" description="Disordered" evidence="1">
    <location>
        <begin position="80"/>
        <end position="105"/>
    </location>
</feature>